<gene>
    <name evidence="2" type="ORF">G9272_24105</name>
</gene>
<feature type="compositionally biased region" description="Pro residues" evidence="1">
    <location>
        <begin position="859"/>
        <end position="869"/>
    </location>
</feature>
<dbReference type="AlphaFoldDB" id="A0A6M4WR24"/>
<proteinExistence type="predicted"/>
<evidence type="ECO:0000313" key="2">
    <source>
        <dbReference type="EMBL" id="QJT02984.1"/>
    </source>
</evidence>
<evidence type="ECO:0000256" key="1">
    <source>
        <dbReference type="SAM" id="MobiDB-lite"/>
    </source>
</evidence>
<feature type="region of interest" description="Disordered" evidence="1">
    <location>
        <begin position="798"/>
        <end position="942"/>
    </location>
</feature>
<accession>A0A6M4WR24</accession>
<organism evidence="2 3">
    <name type="scientific">Streptomyces asoensis</name>
    <dbReference type="NCBI Taxonomy" id="249586"/>
    <lineage>
        <taxon>Bacteria</taxon>
        <taxon>Bacillati</taxon>
        <taxon>Actinomycetota</taxon>
        <taxon>Actinomycetes</taxon>
        <taxon>Kitasatosporales</taxon>
        <taxon>Streptomycetaceae</taxon>
        <taxon>Streptomyces</taxon>
    </lineage>
</organism>
<sequence length="942" mass="100833">MPQPESAEFTDEQLRIQQAALIAAAGRDLGAVSAAVLGDRLGSFDKRQTKQKQQYFLLKDAQGASLTIWLDAVPMESGALTNTMTNTTTDQYIVHVSDRLPVENLSRVLAHEVGELLATHDRSSEGLAPVREHFLTQGAEIGDRHELSSRDHGSIAELNWLAHQASAVEAPQEERAEARTQLSSLLDQLGMRPTAAMSETAAHEAESEAAETRRYIAQRALSSDARRLVDALAHPIENLSPADATALQASRDAALRAERQVEAFIGRREITMPMPGYDQNGLPLPRDQLEPAAERWAEYRAQVSERTVQTLEGQLAGGQLPLRKVVIGGGASLTGRDPEALLVDGAGRWHLDPGDGIVQSADQDRDLAQWMGVDPYSAVEDPRHRISIHAVRVWEDQLATQGDVVNGHARLRLGRDGELLAEVRTLGEDGKESATPLWVACDGTPSIATGLTPELVPGTPRGDFPVESRSEAVRLISDRLRELEGQGIAGAGEMRAWLTQAERSGADAGTVLGALNSSPALKDALTAGLGTADETRMGNCFTALDSTQKWEAARRAAEGRALLGDEVAESRFDPHAAKEWIVVGSGGTAVANAEIILIQNPDAHVTIIGSKPPPALKHQVQFPAMEQRYGHAEGGEKRLTFVEARVGAIETYQDEQGETRFQVPYVEKGTEERRVARSDGYVTSLGRTNPLPPALQVLADEVRDRGGEISGDLLFDKDDQYIGYGLTFAVDGREHRVDVDGAASWQLPREIFAPETRIQAELNAMGVRGLPSETGNAAPGFSPIARQSALRARAVAAAAAGDPEAVRRMSTIPERWQRPDLGQGATPPTTGPQPPALPQEKSEPTTERNPSPERDPKPVTTPGPAPAPAQPTTQAPAPAPAQSSTPAPSPTPSPAPGVSGSHLWQMGVPRGGANRPPAPAQQPPQQQPPGLERPEPGVGMGD</sequence>
<dbReference type="RefSeq" id="WP_171398467.1">
    <property type="nucleotide sequence ID" value="NZ_CP049838.1"/>
</dbReference>
<evidence type="ECO:0000313" key="3">
    <source>
        <dbReference type="Proteomes" id="UP000502665"/>
    </source>
</evidence>
<protein>
    <submittedName>
        <fullName evidence="2">Uncharacterized protein</fullName>
    </submittedName>
</protein>
<feature type="compositionally biased region" description="Pro residues" evidence="1">
    <location>
        <begin position="916"/>
        <end position="927"/>
    </location>
</feature>
<dbReference type="EMBL" id="CP049838">
    <property type="protein sequence ID" value="QJT02984.1"/>
    <property type="molecule type" value="Genomic_DNA"/>
</dbReference>
<keyword evidence="3" id="KW-1185">Reference proteome</keyword>
<reference evidence="2" key="1">
    <citation type="submission" date="2020-03" db="EMBL/GenBank/DDBJ databases">
        <title>Molecular networking-based the target discovery of potent antiproliferative macrolactams: 5/6/7/16 polycyclic ansamycins and glycosylated trienomycin from Streptomyces cacaoi subsp. asoensis.</title>
        <authorList>
            <person name="Liu L.-L."/>
        </authorList>
    </citation>
    <scope>NUCLEOTIDE SEQUENCE [LARGE SCALE GENOMIC DNA]</scope>
    <source>
        <strain evidence="2">H2S5</strain>
    </source>
</reference>
<feature type="compositionally biased region" description="Basic and acidic residues" evidence="1">
    <location>
        <begin position="840"/>
        <end position="857"/>
    </location>
</feature>
<name>A0A6M4WR24_9ACTN</name>
<dbReference type="Proteomes" id="UP000502665">
    <property type="component" value="Chromosome"/>
</dbReference>
<feature type="compositionally biased region" description="Low complexity" evidence="1">
    <location>
        <begin position="870"/>
        <end position="886"/>
    </location>
</feature>